<dbReference type="EMBL" id="KZ819635">
    <property type="protein sequence ID" value="PWN92173.1"/>
    <property type="molecule type" value="Genomic_DNA"/>
</dbReference>
<feature type="domain" description="Transglycosylase SLT" evidence="3">
    <location>
        <begin position="297"/>
        <end position="382"/>
    </location>
</feature>
<dbReference type="OrthoDB" id="2537480at2759"/>
<feature type="region of interest" description="Disordered" evidence="1">
    <location>
        <begin position="67"/>
        <end position="113"/>
    </location>
</feature>
<reference evidence="4 5" key="1">
    <citation type="journal article" date="2018" name="Mol. Biol. Evol.">
        <title>Broad Genomic Sampling Reveals a Smut Pathogenic Ancestry of the Fungal Clade Ustilaginomycotina.</title>
        <authorList>
            <person name="Kijpornyongpan T."/>
            <person name="Mondo S.J."/>
            <person name="Barry K."/>
            <person name="Sandor L."/>
            <person name="Lee J."/>
            <person name="Lipzen A."/>
            <person name="Pangilinan J."/>
            <person name="LaButti K."/>
            <person name="Hainaut M."/>
            <person name="Henrissat B."/>
            <person name="Grigoriev I.V."/>
            <person name="Spatafora J.W."/>
            <person name="Aime M.C."/>
        </authorList>
    </citation>
    <scope>NUCLEOTIDE SEQUENCE [LARGE SCALE GENOMIC DNA]</scope>
    <source>
        <strain evidence="4 5">MCA 4198</strain>
    </source>
</reference>
<dbReference type="InParanoid" id="A0A316YVU7"/>
<keyword evidence="5" id="KW-1185">Reference proteome</keyword>
<feature type="compositionally biased region" description="Basic and acidic residues" evidence="1">
    <location>
        <begin position="68"/>
        <end position="80"/>
    </location>
</feature>
<dbReference type="InterPro" id="IPR023346">
    <property type="entry name" value="Lysozyme-like_dom_sf"/>
</dbReference>
<feature type="region of interest" description="Disordered" evidence="1">
    <location>
        <begin position="153"/>
        <end position="224"/>
    </location>
</feature>
<organism evidence="4 5">
    <name type="scientific">Acaromyces ingoldii</name>
    <dbReference type="NCBI Taxonomy" id="215250"/>
    <lineage>
        <taxon>Eukaryota</taxon>
        <taxon>Fungi</taxon>
        <taxon>Dikarya</taxon>
        <taxon>Basidiomycota</taxon>
        <taxon>Ustilaginomycotina</taxon>
        <taxon>Exobasidiomycetes</taxon>
        <taxon>Exobasidiales</taxon>
        <taxon>Cryptobasidiaceae</taxon>
        <taxon>Acaromyces</taxon>
    </lineage>
</organism>
<feature type="compositionally biased region" description="Polar residues" evidence="1">
    <location>
        <begin position="204"/>
        <end position="223"/>
    </location>
</feature>
<evidence type="ECO:0000313" key="4">
    <source>
        <dbReference type="EMBL" id="PWN92173.1"/>
    </source>
</evidence>
<evidence type="ECO:0000259" key="3">
    <source>
        <dbReference type="Pfam" id="PF01464"/>
    </source>
</evidence>
<dbReference type="GeneID" id="37046324"/>
<sequence length="435" mass="47150">MKFTIVAFFVYTLSLYGSASVLAGNSGFEKTPELRSLHTVPSVSSVFARRGHQLGYPRPHFMIRKVKKSEPDGDPGKRSVESFSGDNEGKEDNEDNEDEDNEDCDDDSEECDADEADDYASTAYNEIQALFEKISGVHGSHLQDSALVETVPKQASSPILEAPQQSEPETASHSPSSVNAQADVKTTNESLPAKSSKAKAVTKPSATNDETVNDAYQSNSGGTYSHGLLPEKDYKCPCKDPHATKEHPNGSIDFLNCGINSGGWKPPNVGISDLVMASPEQVASNPTFRPCQKYTDIFKEAAEKNGLPPMLVMSFAMQESNCNANLRGPNGEIGIMQLSPDKCANDPCWDPSKNIEKGAAYFRSLLDASNGNAIQAIGSYNGWEVGMTMEQATSKKYGCAAQRNLDYLFQTLSGFCQGKDGYSGAFNVYDNLKKC</sequence>
<feature type="compositionally biased region" description="Polar residues" evidence="1">
    <location>
        <begin position="153"/>
        <end position="190"/>
    </location>
</feature>
<keyword evidence="2" id="KW-0732">Signal</keyword>
<evidence type="ECO:0000256" key="1">
    <source>
        <dbReference type="SAM" id="MobiDB-lite"/>
    </source>
</evidence>
<dbReference type="Proteomes" id="UP000245768">
    <property type="component" value="Unassembled WGS sequence"/>
</dbReference>
<feature type="chain" id="PRO_5016348175" description="Transglycosylase SLT domain-containing protein" evidence="2">
    <location>
        <begin position="24"/>
        <end position="435"/>
    </location>
</feature>
<name>A0A316YVU7_9BASI</name>
<accession>A0A316YVU7</accession>
<feature type="signal peptide" evidence="2">
    <location>
        <begin position="1"/>
        <end position="23"/>
    </location>
</feature>
<proteinExistence type="predicted"/>
<dbReference type="RefSeq" id="XP_025379371.1">
    <property type="nucleotide sequence ID" value="XM_025524408.1"/>
</dbReference>
<protein>
    <recommendedName>
        <fullName evidence="3">Transglycosylase SLT domain-containing protein</fullName>
    </recommendedName>
</protein>
<evidence type="ECO:0000313" key="5">
    <source>
        <dbReference type="Proteomes" id="UP000245768"/>
    </source>
</evidence>
<dbReference type="Pfam" id="PF01464">
    <property type="entry name" value="SLT"/>
    <property type="match status" value="1"/>
</dbReference>
<evidence type="ECO:0000256" key="2">
    <source>
        <dbReference type="SAM" id="SignalP"/>
    </source>
</evidence>
<dbReference type="Gene3D" id="1.10.530.10">
    <property type="match status" value="1"/>
</dbReference>
<dbReference type="SUPFAM" id="SSF53955">
    <property type="entry name" value="Lysozyme-like"/>
    <property type="match status" value="1"/>
</dbReference>
<gene>
    <name evidence="4" type="ORF">FA10DRAFT_292955</name>
</gene>
<dbReference type="InterPro" id="IPR008258">
    <property type="entry name" value="Transglycosylase_SLT_dom_1"/>
</dbReference>
<feature type="compositionally biased region" description="Acidic residues" evidence="1">
    <location>
        <begin position="89"/>
        <end position="113"/>
    </location>
</feature>
<dbReference type="AlphaFoldDB" id="A0A316YVU7"/>